<evidence type="ECO:0000313" key="1">
    <source>
        <dbReference type="EMBL" id="MSS13803.1"/>
    </source>
</evidence>
<reference evidence="1 2" key="1">
    <citation type="submission" date="2019-08" db="EMBL/GenBank/DDBJ databases">
        <title>In-depth cultivation of the pig gut microbiome towards novel bacterial diversity and tailored functional studies.</title>
        <authorList>
            <person name="Wylensek D."/>
            <person name="Hitch T.C.A."/>
            <person name="Clavel T."/>
        </authorList>
    </citation>
    <scope>NUCLEOTIDE SEQUENCE [LARGE SCALE GENOMIC DNA]</scope>
    <source>
        <strain evidence="1 2">Oil+RF-744-WCA-WT-11</strain>
    </source>
</reference>
<dbReference type="AlphaFoldDB" id="A0A6L5X357"/>
<organism evidence="1 2">
    <name type="scientific">Porcincola intestinalis</name>
    <dbReference type="NCBI Taxonomy" id="2606632"/>
    <lineage>
        <taxon>Bacteria</taxon>
        <taxon>Bacillati</taxon>
        <taxon>Bacillota</taxon>
        <taxon>Clostridia</taxon>
        <taxon>Lachnospirales</taxon>
        <taxon>Lachnospiraceae</taxon>
        <taxon>Porcincola</taxon>
    </lineage>
</organism>
<protein>
    <submittedName>
        <fullName evidence="1">MobC family plasmid mobilization relaxosome protein</fullName>
    </submittedName>
</protein>
<proteinExistence type="predicted"/>
<name>A0A6L5X357_9FIRM</name>
<dbReference type="Pfam" id="PF21983">
    <property type="entry name" value="NikA-like"/>
    <property type="match status" value="1"/>
</dbReference>
<accession>A0A6L5X357</accession>
<dbReference type="Proteomes" id="UP000481852">
    <property type="component" value="Unassembled WGS sequence"/>
</dbReference>
<keyword evidence="2" id="KW-1185">Reference proteome</keyword>
<evidence type="ECO:0000313" key="2">
    <source>
        <dbReference type="Proteomes" id="UP000481852"/>
    </source>
</evidence>
<sequence>MASTKTCPQRICCRIPDHALHECLSGAATGIKEGAKRMARPEKEKTLRKEHRVTVRYKDVQYGIVEKNAQMLGVPVAEYIRHISVHGKVDVSFPVIADLPELQKLTNEFAAIGNNLNQIAKYFNTGGLQSKAMREEINSCMAQIMRMRKAVMEMAGDFHGNPQTLVE</sequence>
<gene>
    <name evidence="1" type="ORF">FYJ35_01890</name>
</gene>
<dbReference type="EMBL" id="VULZ01000001">
    <property type="protein sequence ID" value="MSS13803.1"/>
    <property type="molecule type" value="Genomic_DNA"/>
</dbReference>
<comment type="caution">
    <text evidence="1">The sequence shown here is derived from an EMBL/GenBank/DDBJ whole genome shotgun (WGS) entry which is preliminary data.</text>
</comment>
<dbReference type="InterPro" id="IPR053842">
    <property type="entry name" value="NikA-like"/>
</dbReference>